<dbReference type="Pfam" id="PF17763">
    <property type="entry name" value="Asparaginase_C"/>
    <property type="match status" value="1"/>
</dbReference>
<keyword evidence="8" id="KW-0732">Signal</keyword>
<dbReference type="SUPFAM" id="SSF53774">
    <property type="entry name" value="Glutaminase/Asparaginase"/>
    <property type="match status" value="1"/>
</dbReference>
<reference evidence="11 12" key="1">
    <citation type="submission" date="2017-03" db="EMBL/GenBank/DDBJ databases">
        <title>Genome analysis of strain PAMC 26577.</title>
        <authorList>
            <person name="Oh H.-M."/>
            <person name="Yang J.-A."/>
        </authorList>
    </citation>
    <scope>NUCLEOTIDE SEQUENCE [LARGE SCALE GENOMIC DNA]</scope>
    <source>
        <strain evidence="11 12">PAMC 26577</strain>
    </source>
</reference>
<dbReference type="Proteomes" id="UP000195221">
    <property type="component" value="Unassembled WGS sequence"/>
</dbReference>
<dbReference type="PANTHER" id="PTHR11707:SF28">
    <property type="entry name" value="60 KDA LYSOPHOSPHOLIPASE"/>
    <property type="match status" value="1"/>
</dbReference>
<comment type="similarity">
    <text evidence="1 7">Belongs to the asparaginase 1 family.</text>
</comment>
<sequence length="369" mass="38503">MKALVAASCTAVALLSTCAQAEEPATTCQAAAKVGSGGLSTLPRVIVLATGGTIAGQSNPRAADAYNAGSVGAQQLIKAVPGIDKLARLSTEQVASIGSQDMNDTVWFQLARRIQQISDKNEADAVVITHGTDTLEETAFFLDKVLHTDKPVILVGSMRPSNAISADGPNNLYEAVEVASCDKASSRGVMIVLNDRIEGARWATKTNTTSVQTFRSPDSGSIGYVDPASVRFMTSQHAPHYAGLALPAAGTLPRVEIIYGHSNMDGVQIDDAVANNAKGIVLAGVGDGNTSIAALAALERAVKKGVVVVRSTRVGSGFVNRNVEVDDDKSGFIVSLDLNPQKARILTQLLIANGVTSAAQMQQQFSATW</sequence>
<feature type="active site" description="O-isoaspartyl threonine intermediate" evidence="3">
    <location>
        <position position="53"/>
    </location>
</feature>
<feature type="binding site" evidence="4">
    <location>
        <position position="99"/>
    </location>
    <ligand>
        <name>substrate</name>
    </ligand>
</feature>
<name>A0A242MIZ7_CABSO</name>
<evidence type="ECO:0000256" key="2">
    <source>
        <dbReference type="ARBA" id="ARBA00022801"/>
    </source>
</evidence>
<dbReference type="InterPro" id="IPR037152">
    <property type="entry name" value="L-asparaginase_N_sf"/>
</dbReference>
<evidence type="ECO:0000256" key="5">
    <source>
        <dbReference type="PROSITE-ProRule" id="PRU10099"/>
    </source>
</evidence>
<dbReference type="Pfam" id="PF00710">
    <property type="entry name" value="Asparaginase"/>
    <property type="match status" value="1"/>
</dbReference>
<dbReference type="InterPro" id="IPR036152">
    <property type="entry name" value="Asp/glu_Ase-like_sf"/>
</dbReference>
<dbReference type="CDD" id="cd08964">
    <property type="entry name" value="L-asparaginase_II"/>
    <property type="match status" value="1"/>
</dbReference>
<dbReference type="PANTHER" id="PTHR11707">
    <property type="entry name" value="L-ASPARAGINASE"/>
    <property type="match status" value="1"/>
</dbReference>
<organism evidence="11 12">
    <name type="scientific">Caballeronia sordidicola</name>
    <name type="common">Burkholderia sordidicola</name>
    <dbReference type="NCBI Taxonomy" id="196367"/>
    <lineage>
        <taxon>Bacteria</taxon>
        <taxon>Pseudomonadati</taxon>
        <taxon>Pseudomonadota</taxon>
        <taxon>Betaproteobacteria</taxon>
        <taxon>Burkholderiales</taxon>
        <taxon>Burkholderiaceae</taxon>
        <taxon>Caballeronia</taxon>
    </lineage>
</organism>
<dbReference type="PROSITE" id="PS00144">
    <property type="entry name" value="ASN_GLN_ASE_1"/>
    <property type="match status" value="1"/>
</dbReference>
<accession>A0A242MIZ7</accession>
<feature type="domain" description="L-asparaginase N-terminal" evidence="9">
    <location>
        <begin position="44"/>
        <end position="235"/>
    </location>
</feature>
<dbReference type="InterPro" id="IPR006034">
    <property type="entry name" value="Asparaginase/glutaminase-like"/>
</dbReference>
<feature type="active site" evidence="6">
    <location>
        <position position="132"/>
    </location>
</feature>
<evidence type="ECO:0000256" key="7">
    <source>
        <dbReference type="RuleBase" id="RU004456"/>
    </source>
</evidence>
<dbReference type="RefSeq" id="WP_075357251.1">
    <property type="nucleotide sequence ID" value="NZ_MSRG01000004.1"/>
</dbReference>
<evidence type="ECO:0000259" key="10">
    <source>
        <dbReference type="Pfam" id="PF17763"/>
    </source>
</evidence>
<gene>
    <name evidence="11" type="ORF">PAMC26577_25660</name>
</gene>
<dbReference type="PIRSF" id="PIRSF001220">
    <property type="entry name" value="L-ASNase_gatD"/>
    <property type="match status" value="1"/>
</dbReference>
<dbReference type="PRINTS" id="PR00139">
    <property type="entry name" value="ASNGLNASE"/>
</dbReference>
<dbReference type="AlphaFoldDB" id="A0A242MIZ7"/>
<keyword evidence="2" id="KW-0378">Hydrolase</keyword>
<evidence type="ECO:0000256" key="8">
    <source>
        <dbReference type="SAM" id="SignalP"/>
    </source>
</evidence>
<dbReference type="InterPro" id="IPR020827">
    <property type="entry name" value="Asparaginase/glutaminase_AS1"/>
</dbReference>
<dbReference type="InterPro" id="IPR027475">
    <property type="entry name" value="Asparaginase/glutaminase_AS2"/>
</dbReference>
<feature type="binding site" evidence="4">
    <location>
        <begin position="132"/>
        <end position="133"/>
    </location>
    <ligand>
        <name>substrate</name>
    </ligand>
</feature>
<dbReference type="PROSITE" id="PS00917">
    <property type="entry name" value="ASN_GLN_ASE_2"/>
    <property type="match status" value="1"/>
</dbReference>
<dbReference type="InterPro" id="IPR004550">
    <property type="entry name" value="AsnASE_II"/>
</dbReference>
<protein>
    <submittedName>
        <fullName evidence="11">L-asparaginase</fullName>
    </submittedName>
</protein>
<proteinExistence type="inferred from homology"/>
<evidence type="ECO:0000256" key="4">
    <source>
        <dbReference type="PIRSR" id="PIRSR001220-2"/>
    </source>
</evidence>
<feature type="domain" description="Asparaginase/glutaminase C-terminal" evidence="10">
    <location>
        <begin position="254"/>
        <end position="365"/>
    </location>
</feature>
<feature type="signal peptide" evidence="8">
    <location>
        <begin position="1"/>
        <end position="21"/>
    </location>
</feature>
<comment type="caution">
    <text evidence="11">The sequence shown here is derived from an EMBL/GenBank/DDBJ whole genome shotgun (WGS) entry which is preliminary data.</text>
</comment>
<feature type="active site" evidence="5">
    <location>
        <position position="53"/>
    </location>
</feature>
<dbReference type="SMART" id="SM00870">
    <property type="entry name" value="Asparaginase"/>
    <property type="match status" value="1"/>
</dbReference>
<evidence type="ECO:0000256" key="6">
    <source>
        <dbReference type="PROSITE-ProRule" id="PRU10100"/>
    </source>
</evidence>
<dbReference type="FunFam" id="3.40.50.1170:FF:000001">
    <property type="entry name" value="L-asparaginase 2"/>
    <property type="match status" value="1"/>
</dbReference>
<dbReference type="PIRSF" id="PIRSF500176">
    <property type="entry name" value="L_ASNase"/>
    <property type="match status" value="1"/>
</dbReference>
<dbReference type="InterPro" id="IPR027473">
    <property type="entry name" value="L-asparaginase_C"/>
</dbReference>
<evidence type="ECO:0000256" key="3">
    <source>
        <dbReference type="PIRSR" id="PIRSR001220-1"/>
    </source>
</evidence>
<dbReference type="InterPro" id="IPR040919">
    <property type="entry name" value="Asparaginase_C"/>
</dbReference>
<dbReference type="NCBIfam" id="TIGR00520">
    <property type="entry name" value="asnASE_II"/>
    <property type="match status" value="1"/>
</dbReference>
<dbReference type="GO" id="GO:0006528">
    <property type="term" value="P:asparagine metabolic process"/>
    <property type="evidence" value="ECO:0007669"/>
    <property type="project" value="InterPro"/>
</dbReference>
<dbReference type="Gene3D" id="3.40.50.40">
    <property type="match status" value="1"/>
</dbReference>
<dbReference type="GO" id="GO:0004067">
    <property type="term" value="F:asparaginase activity"/>
    <property type="evidence" value="ECO:0007669"/>
    <property type="project" value="UniProtKB-UniRule"/>
</dbReference>
<dbReference type="PROSITE" id="PS51732">
    <property type="entry name" value="ASN_GLN_ASE_3"/>
    <property type="match status" value="1"/>
</dbReference>
<evidence type="ECO:0000313" key="12">
    <source>
        <dbReference type="Proteomes" id="UP000195221"/>
    </source>
</evidence>
<dbReference type="EMBL" id="NBTZ01000103">
    <property type="protein sequence ID" value="OTP70928.1"/>
    <property type="molecule type" value="Genomic_DNA"/>
</dbReference>
<dbReference type="Gene3D" id="3.40.50.1170">
    <property type="entry name" value="L-asparaginase, N-terminal domain"/>
    <property type="match status" value="1"/>
</dbReference>
<dbReference type="InterPro" id="IPR027474">
    <property type="entry name" value="L-asparaginase_N"/>
</dbReference>
<evidence type="ECO:0000259" key="9">
    <source>
        <dbReference type="Pfam" id="PF00710"/>
    </source>
</evidence>
<evidence type="ECO:0000313" key="11">
    <source>
        <dbReference type="EMBL" id="OTP70928.1"/>
    </source>
</evidence>
<evidence type="ECO:0000256" key="1">
    <source>
        <dbReference type="ARBA" id="ARBA00010518"/>
    </source>
</evidence>
<feature type="chain" id="PRO_5012331388" evidence="8">
    <location>
        <begin position="22"/>
        <end position="369"/>
    </location>
</feature>